<dbReference type="Pfam" id="PF13372">
    <property type="entry name" value="Alginate_exp"/>
    <property type="match status" value="1"/>
</dbReference>
<protein>
    <submittedName>
        <fullName evidence="3">Alginate export family protein</fullName>
    </submittedName>
</protein>
<evidence type="ECO:0000313" key="3">
    <source>
        <dbReference type="EMBL" id="NWE17525.1"/>
    </source>
</evidence>
<name>A0A7Y8ENU3_9PSED</name>
<dbReference type="InterPro" id="IPR025388">
    <property type="entry name" value="Alginate_export_dom"/>
</dbReference>
<dbReference type="RefSeq" id="WP_177080022.1">
    <property type="nucleotide sequence ID" value="NZ_JACARG010000091.1"/>
</dbReference>
<dbReference type="AlphaFoldDB" id="A0A7Y8ENU3"/>
<keyword evidence="1" id="KW-0732">Signal</keyword>
<comment type="caution">
    <text evidence="3">The sequence shown here is derived from an EMBL/GenBank/DDBJ whole genome shotgun (WGS) entry which is preliminary data.</text>
</comment>
<evidence type="ECO:0000256" key="1">
    <source>
        <dbReference type="SAM" id="SignalP"/>
    </source>
</evidence>
<sequence>MIRRTGWGLVVLWPLLAGGVHADDQPTRPAIKANRWQEDWSVLKDPALRTQPLDNLKYIPLSAANPSTYLSLGATLRERFEMNDASGFGVKNVARDRYLIQRFQVHADLHLNENWRVFTQLEDARAYDKTSIGGADQNRVDLRLAFAEYINTFSAGTFKGRVGRQDFAFDLQRFISSRDGPNVRQSFDALWADWETRDWRFIGIASHPVQYQDERHFDDKSNADMQFHMLRVERLVGGKNELSAYYGVYERSDAHYLDGDGDETRQLFDARLGGAALGFDWDIEAMLQGGSVGHKDIRAWGGGSRVGYTFDSLTWTPRLGLQMDIASGDRHAGDGTVGTFNPLFPNGYYFSLAGYTGYSNLIHVKPSITVKPIARLSVQTAVGLLWRQTTADAVYTQPNLPVAGTAGQGERWTGAYAQVRTDYVFTPNLTGAIEAVHYAVGQTLRDAGGHDSNYLGVELKFSW</sequence>
<accession>A0A7Y8ENU3</accession>
<reference evidence="3 4" key="1">
    <citation type="submission" date="2020-04" db="EMBL/GenBank/DDBJ databases">
        <title>Molecular characterization of pseudomonads from Agaricus bisporus reveal novel blotch 2 pathogens in Western Europe.</title>
        <authorList>
            <person name="Taparia T."/>
            <person name="Krijger M."/>
            <person name="Haynes E."/>
            <person name="Elpinstone J.G."/>
            <person name="Noble R."/>
            <person name="Van Der Wolf J."/>
        </authorList>
    </citation>
    <scope>NUCLEOTIDE SEQUENCE [LARGE SCALE GENOMIC DNA]</scope>
    <source>
        <strain evidence="3 4">IPO3782</strain>
    </source>
</reference>
<feature type="domain" description="Alginate export" evidence="2">
    <location>
        <begin position="69"/>
        <end position="457"/>
    </location>
</feature>
<feature type="signal peptide" evidence="1">
    <location>
        <begin position="1"/>
        <end position="22"/>
    </location>
</feature>
<dbReference type="Proteomes" id="UP000531950">
    <property type="component" value="Unassembled WGS sequence"/>
</dbReference>
<dbReference type="EMBL" id="JACARG010000091">
    <property type="protein sequence ID" value="NWE17525.1"/>
    <property type="molecule type" value="Genomic_DNA"/>
</dbReference>
<evidence type="ECO:0000313" key="4">
    <source>
        <dbReference type="Proteomes" id="UP000531950"/>
    </source>
</evidence>
<proteinExistence type="predicted"/>
<organism evidence="3 4">
    <name type="scientific">Pseudomonas yamanorum</name>
    <dbReference type="NCBI Taxonomy" id="515393"/>
    <lineage>
        <taxon>Bacteria</taxon>
        <taxon>Pseudomonadati</taxon>
        <taxon>Pseudomonadota</taxon>
        <taxon>Gammaproteobacteria</taxon>
        <taxon>Pseudomonadales</taxon>
        <taxon>Pseudomonadaceae</taxon>
        <taxon>Pseudomonas</taxon>
    </lineage>
</organism>
<gene>
    <name evidence="3" type="ORF">HX822_31715</name>
</gene>
<evidence type="ECO:0000259" key="2">
    <source>
        <dbReference type="Pfam" id="PF13372"/>
    </source>
</evidence>
<feature type="chain" id="PRO_5030950116" evidence="1">
    <location>
        <begin position="23"/>
        <end position="463"/>
    </location>
</feature>